<keyword evidence="4" id="KW-0411">Iron-sulfur</keyword>
<evidence type="ECO:0000256" key="2">
    <source>
        <dbReference type="ARBA" id="ARBA00022723"/>
    </source>
</evidence>
<dbReference type="GO" id="GO:0033068">
    <property type="term" value="P:macrolide biosynthetic process"/>
    <property type="evidence" value="ECO:0007669"/>
    <property type="project" value="InterPro"/>
</dbReference>
<evidence type="ECO:0000259" key="6">
    <source>
        <dbReference type="Pfam" id="PF04055"/>
    </source>
</evidence>
<evidence type="ECO:0000256" key="3">
    <source>
        <dbReference type="ARBA" id="ARBA00023004"/>
    </source>
</evidence>
<keyword evidence="3" id="KW-0408">Iron</keyword>
<dbReference type="Proteomes" id="UP000323454">
    <property type="component" value="Unassembled WGS sequence"/>
</dbReference>
<dbReference type="GO" id="GO:0016841">
    <property type="term" value="F:ammonia-lyase activity"/>
    <property type="evidence" value="ECO:0007669"/>
    <property type="project" value="InterPro"/>
</dbReference>
<accession>A0A5B2X7J9</accession>
<evidence type="ECO:0000313" key="7">
    <source>
        <dbReference type="EMBL" id="KAA2259156.1"/>
    </source>
</evidence>
<dbReference type="InterPro" id="IPR036291">
    <property type="entry name" value="NAD(P)-bd_dom_sf"/>
</dbReference>
<dbReference type="InterPro" id="IPR016863">
    <property type="entry name" value="DesII"/>
</dbReference>
<dbReference type="CDD" id="cd01335">
    <property type="entry name" value="Radical_SAM"/>
    <property type="match status" value="1"/>
</dbReference>
<dbReference type="SUPFAM" id="SSF51735">
    <property type="entry name" value="NAD(P)-binding Rossmann-fold domains"/>
    <property type="match status" value="1"/>
</dbReference>
<protein>
    <submittedName>
        <fullName evidence="7">dTDP-4-amino-4,6-dideoxy-D-glucose ammonia-lyase</fullName>
        <ecNumber evidence="7">4.3.1.30</ecNumber>
    </submittedName>
</protein>
<evidence type="ECO:0000256" key="1">
    <source>
        <dbReference type="ARBA" id="ARBA00022691"/>
    </source>
</evidence>
<dbReference type="InterPro" id="IPR007197">
    <property type="entry name" value="rSAM"/>
</dbReference>
<dbReference type="PANTHER" id="PTHR43377">
    <property type="entry name" value="BILIVERDIN REDUCTASE A"/>
    <property type="match status" value="1"/>
</dbReference>
<comment type="caution">
    <text evidence="7">The sequence shown here is derived from an EMBL/GenBank/DDBJ whole genome shotgun (WGS) entry which is preliminary data.</text>
</comment>
<dbReference type="NCBIfam" id="TIGR04426">
    <property type="entry name" value="rSAM_desII"/>
    <property type="match status" value="1"/>
</dbReference>
<organism evidence="7 8">
    <name type="scientific">Solihabitans fulvus</name>
    <dbReference type="NCBI Taxonomy" id="1892852"/>
    <lineage>
        <taxon>Bacteria</taxon>
        <taxon>Bacillati</taxon>
        <taxon>Actinomycetota</taxon>
        <taxon>Actinomycetes</taxon>
        <taxon>Pseudonocardiales</taxon>
        <taxon>Pseudonocardiaceae</taxon>
        <taxon>Solihabitans</taxon>
    </lineage>
</organism>
<keyword evidence="2" id="KW-0479">Metal-binding</keyword>
<feature type="domain" description="Gfo/Idh/MocA-like oxidoreductase N-terminal" evidence="5">
    <location>
        <begin position="3"/>
        <end position="124"/>
    </location>
</feature>
<dbReference type="Pfam" id="PF01408">
    <property type="entry name" value="GFO_IDH_MocA"/>
    <property type="match status" value="1"/>
</dbReference>
<dbReference type="Gene3D" id="3.40.50.720">
    <property type="entry name" value="NAD(P)-binding Rossmann-like Domain"/>
    <property type="match status" value="1"/>
</dbReference>
<evidence type="ECO:0000313" key="8">
    <source>
        <dbReference type="Proteomes" id="UP000323454"/>
    </source>
</evidence>
<dbReference type="OrthoDB" id="3656020at2"/>
<reference evidence="7 8" key="2">
    <citation type="submission" date="2019-09" db="EMBL/GenBank/DDBJ databases">
        <authorList>
            <person name="Jin C."/>
        </authorList>
    </citation>
    <scope>NUCLEOTIDE SEQUENCE [LARGE SCALE GENOMIC DNA]</scope>
    <source>
        <strain evidence="7 8">AN110305</strain>
    </source>
</reference>
<dbReference type="InterPro" id="IPR051450">
    <property type="entry name" value="Gfo/Idh/MocA_Oxidoreductases"/>
</dbReference>
<dbReference type="InterPro" id="IPR058240">
    <property type="entry name" value="rSAM_sf"/>
</dbReference>
<dbReference type="SUPFAM" id="SSF102114">
    <property type="entry name" value="Radical SAM enzymes"/>
    <property type="match status" value="1"/>
</dbReference>
<dbReference type="Gene3D" id="3.20.20.70">
    <property type="entry name" value="Aldolase class I"/>
    <property type="match status" value="1"/>
</dbReference>
<dbReference type="GO" id="GO:0051539">
    <property type="term" value="F:4 iron, 4 sulfur cluster binding"/>
    <property type="evidence" value="ECO:0007669"/>
    <property type="project" value="InterPro"/>
</dbReference>
<reference evidence="7 8" key="1">
    <citation type="submission" date="2019-09" db="EMBL/GenBank/DDBJ databases">
        <title>Goodfellowia gen. nov., a new genus of the Pseudonocardineae related to Actinoalloteichus, containing Goodfellowia coeruleoviolacea gen. nov., comb. nov. gen. nov., comb. nov.</title>
        <authorList>
            <person name="Labeda D."/>
        </authorList>
    </citation>
    <scope>NUCLEOTIDE SEQUENCE [LARGE SCALE GENOMIC DNA]</scope>
    <source>
        <strain evidence="7 8">AN110305</strain>
    </source>
</reference>
<dbReference type="EC" id="4.3.1.30" evidence="7"/>
<dbReference type="Pfam" id="PF04055">
    <property type="entry name" value="Radical_SAM"/>
    <property type="match status" value="1"/>
</dbReference>
<keyword evidence="1" id="KW-0949">S-adenosyl-L-methionine</keyword>
<dbReference type="InterPro" id="IPR013785">
    <property type="entry name" value="Aldolase_TIM"/>
</dbReference>
<gene>
    <name evidence="7" type="primary">desII</name>
    <name evidence="7" type="ORF">F0L68_21855</name>
</gene>
<dbReference type="GO" id="GO:0046872">
    <property type="term" value="F:metal ion binding"/>
    <property type="evidence" value="ECO:0007669"/>
    <property type="project" value="UniProtKB-KW"/>
</dbReference>
<name>A0A5B2X7J9_9PSEU</name>
<keyword evidence="7" id="KW-0456">Lyase</keyword>
<dbReference type="AlphaFoldDB" id="A0A5B2X7J9"/>
<dbReference type="GO" id="GO:0000166">
    <property type="term" value="F:nucleotide binding"/>
    <property type="evidence" value="ECO:0007669"/>
    <property type="project" value="InterPro"/>
</dbReference>
<dbReference type="RefSeq" id="WP_149851506.1">
    <property type="nucleotide sequence ID" value="NZ_VUOB01000040.1"/>
</dbReference>
<keyword evidence="8" id="KW-1185">Reference proteome</keyword>
<feature type="domain" description="Radical SAM core" evidence="6">
    <location>
        <begin position="451"/>
        <end position="608"/>
    </location>
</feature>
<dbReference type="Gene3D" id="3.30.360.10">
    <property type="entry name" value="Dihydrodipicolinate Reductase, domain 2"/>
    <property type="match status" value="1"/>
</dbReference>
<dbReference type="InterPro" id="IPR000683">
    <property type="entry name" value="Gfo/Idh/MocA-like_OxRdtase_N"/>
</dbReference>
<evidence type="ECO:0000259" key="5">
    <source>
        <dbReference type="Pfam" id="PF01408"/>
    </source>
</evidence>
<evidence type="ECO:0000256" key="4">
    <source>
        <dbReference type="ARBA" id="ARBA00023014"/>
    </source>
</evidence>
<dbReference type="PANTHER" id="PTHR43377:SF1">
    <property type="entry name" value="BILIVERDIN REDUCTASE A"/>
    <property type="match status" value="1"/>
</dbReference>
<dbReference type="SFLD" id="SFLDS00029">
    <property type="entry name" value="Radical_SAM"/>
    <property type="match status" value="1"/>
</dbReference>
<proteinExistence type="predicted"/>
<dbReference type="SFLD" id="SFLDG01067">
    <property type="entry name" value="SPASM/twitch_domain_containing"/>
    <property type="match status" value="1"/>
</dbReference>
<sequence length="801" mass="87233">MTHVLLVGGGRWGRVLAGTLLGNHLADRITLVADHGFDRCTQWAEADPDRATRVEIVRHTPPDLTCYDAAIVATRPATHADAATPLLRAGLPVLVEKPLAAQPQAERALLDLASQRANLLAVDHEFLLAAWVHDLAARLRQDPITALRVVWRERHSADHGTEVRNTDLTVSAVRDLMPHVLSILTTLLGPAEPTALTLSQRAAEDGFEAAFRYADIPITCEVLRNSTGRHRRLHIETRSTASLEVDWNSDQAELIHPDGDRFPLGAAAPGTLTTALTAFLTAATNRTTAPCPLEATAAQHILAGTWALEDALTADITDTLAASPSAATRDRMAAMLRTRIAPALERAGLVTHAGDWNAVEAAAHDLAHLSTQAAASPFTPLEELRASLGRDRKSFAALLQAFREVPELAIPLLSGESAKYWRNTLLPMESAGVFDAVLDGKPRHPYRVGLYPGPTCMFHCTFCARIEGERYETSEIAAGEELLGKVIDEAPTDDPAIFYISGGLEPLTNPTLGRLVTRAAARGFNPTCYSNGFALTPQTLARQPGLWDLSAIRISLYGLDEQEYAATTRRTGAFDRVRRNLSRFLELRAERAAPLRVGLNYVVLPGRAERLPRLIDHIAGINESAPDRPIDFLTLREDYSGRADGRLPETERQELLGALLALEDRAGELTPTLHIDYGYALQGIRRGGAATLPYSTPALMRGRGYPQASVVVDLRGDVYLYREAAFPGLPGATRYVIGRISPTAGLEQIVTDYLADPTRTVEPVDGDEFYLDAFDQVVTARLRQLDADVDAGWSAHRGLLR</sequence>
<dbReference type="EMBL" id="VUOB01000040">
    <property type="protein sequence ID" value="KAA2259156.1"/>
    <property type="molecule type" value="Genomic_DNA"/>
</dbReference>